<dbReference type="EMBL" id="JABFAA010000002">
    <property type="protein sequence ID" value="MBA0676667.1"/>
    <property type="molecule type" value="Genomic_DNA"/>
</dbReference>
<evidence type="ECO:0000256" key="3">
    <source>
        <dbReference type="ARBA" id="ARBA00023274"/>
    </source>
</evidence>
<dbReference type="PANTHER" id="PTHR12220">
    <property type="entry name" value="50S/60S RIBOSOMAL PROTEIN L16"/>
    <property type="match status" value="1"/>
</dbReference>
<feature type="non-terminal residue" evidence="5">
    <location>
        <position position="92"/>
    </location>
</feature>
<proteinExistence type="inferred from homology"/>
<keyword evidence="6" id="KW-1185">Reference proteome</keyword>
<evidence type="ECO:0000256" key="2">
    <source>
        <dbReference type="ARBA" id="ARBA00022980"/>
    </source>
</evidence>
<organism evidence="5 6">
    <name type="scientific">Gossypium aridum</name>
    <name type="common">American cotton</name>
    <name type="synonym">Erioxylum aridum</name>
    <dbReference type="NCBI Taxonomy" id="34290"/>
    <lineage>
        <taxon>Eukaryota</taxon>
        <taxon>Viridiplantae</taxon>
        <taxon>Streptophyta</taxon>
        <taxon>Embryophyta</taxon>
        <taxon>Tracheophyta</taxon>
        <taxon>Spermatophyta</taxon>
        <taxon>Magnoliopsida</taxon>
        <taxon>eudicotyledons</taxon>
        <taxon>Gunneridae</taxon>
        <taxon>Pentapetalae</taxon>
        <taxon>rosids</taxon>
        <taxon>malvids</taxon>
        <taxon>Malvales</taxon>
        <taxon>Malvaceae</taxon>
        <taxon>Malvoideae</taxon>
        <taxon>Gossypium</taxon>
    </lineage>
</organism>
<dbReference type="GO" id="GO:0005762">
    <property type="term" value="C:mitochondrial large ribosomal subunit"/>
    <property type="evidence" value="ECO:0007669"/>
    <property type="project" value="TreeGrafter"/>
</dbReference>
<gene>
    <name evidence="5" type="ORF">Goari_018135</name>
</gene>
<dbReference type="Gene3D" id="3.90.1170.10">
    <property type="entry name" value="Ribosomal protein L10e/L16"/>
    <property type="match status" value="1"/>
</dbReference>
<evidence type="ECO:0000256" key="1">
    <source>
        <dbReference type="ARBA" id="ARBA00008931"/>
    </source>
</evidence>
<dbReference type="GO" id="GO:0019843">
    <property type="term" value="F:rRNA binding"/>
    <property type="evidence" value="ECO:0007669"/>
    <property type="project" value="InterPro"/>
</dbReference>
<dbReference type="PRINTS" id="PR00060">
    <property type="entry name" value="RIBOSOMALL16"/>
</dbReference>
<comment type="caution">
    <text evidence="5">The sequence shown here is derived from an EMBL/GenBank/DDBJ whole genome shotgun (WGS) entry which is preliminary data.</text>
</comment>
<dbReference type="Pfam" id="PF00252">
    <property type="entry name" value="Ribosomal_L16"/>
    <property type="match status" value="1"/>
</dbReference>
<name>A0A7J8WNP1_GOSAI</name>
<dbReference type="AlphaFoldDB" id="A0A7J8WNP1"/>
<dbReference type="Proteomes" id="UP000593577">
    <property type="component" value="Unassembled WGS sequence"/>
</dbReference>
<dbReference type="PANTHER" id="PTHR12220:SF13">
    <property type="entry name" value="LARGE RIBOSOMAL SUBUNIT PROTEIN UL16M"/>
    <property type="match status" value="1"/>
</dbReference>
<protein>
    <submittedName>
        <fullName evidence="5">Uncharacterized protein</fullName>
    </submittedName>
</protein>
<comment type="similarity">
    <text evidence="1 4">Belongs to the universal ribosomal protein uL16 family.</text>
</comment>
<dbReference type="InterPro" id="IPR000114">
    <property type="entry name" value="Ribosomal_uL16_bact-type"/>
</dbReference>
<dbReference type="InterPro" id="IPR036920">
    <property type="entry name" value="Ribosomal_uL16_sf"/>
</dbReference>
<evidence type="ECO:0000256" key="4">
    <source>
        <dbReference type="RuleBase" id="RU004413"/>
    </source>
</evidence>
<dbReference type="SUPFAM" id="SSF54686">
    <property type="entry name" value="Ribosomal protein L16p/L10e"/>
    <property type="match status" value="1"/>
</dbReference>
<reference evidence="5 6" key="1">
    <citation type="journal article" date="2019" name="Genome Biol. Evol.">
        <title>Insights into the evolution of the New World diploid cottons (Gossypium, subgenus Houzingenia) based on genome sequencing.</title>
        <authorList>
            <person name="Grover C.E."/>
            <person name="Arick M.A. 2nd"/>
            <person name="Thrash A."/>
            <person name="Conover J.L."/>
            <person name="Sanders W.S."/>
            <person name="Peterson D.G."/>
            <person name="Frelichowski J.E."/>
            <person name="Scheffler J.A."/>
            <person name="Scheffler B.E."/>
            <person name="Wendel J.F."/>
        </authorList>
    </citation>
    <scope>NUCLEOTIDE SEQUENCE [LARGE SCALE GENOMIC DNA]</scope>
    <source>
        <strain evidence="5">185</strain>
        <tissue evidence="5">Leaf</tissue>
    </source>
</reference>
<dbReference type="GO" id="GO:0032543">
    <property type="term" value="P:mitochondrial translation"/>
    <property type="evidence" value="ECO:0007669"/>
    <property type="project" value="TreeGrafter"/>
</dbReference>
<evidence type="ECO:0000313" key="6">
    <source>
        <dbReference type="Proteomes" id="UP000593577"/>
    </source>
</evidence>
<feature type="non-terminal residue" evidence="5">
    <location>
        <position position="1"/>
    </location>
</feature>
<evidence type="ECO:0000313" key="5">
    <source>
        <dbReference type="EMBL" id="MBA0676667.1"/>
    </source>
</evidence>
<accession>A0A7J8WNP1</accession>
<keyword evidence="2 4" id="KW-0689">Ribosomal protein</keyword>
<sequence>QLVELRSCNWVVAITGWVSNCPNGERNIRLKDSTEIKMGCQERRRGRMGGWSDLICFGRYALQAHEPAWITSRQIEARHRAMTRNVGRGGKI</sequence>
<keyword evidence="3 4" id="KW-0687">Ribonucleoprotein</keyword>
<dbReference type="InterPro" id="IPR047873">
    <property type="entry name" value="Ribosomal_uL16"/>
</dbReference>
<dbReference type="GO" id="GO:0003735">
    <property type="term" value="F:structural constituent of ribosome"/>
    <property type="evidence" value="ECO:0007669"/>
    <property type="project" value="InterPro"/>
</dbReference>